<evidence type="ECO:0000313" key="1">
    <source>
        <dbReference type="EMBL" id="GBP18816.1"/>
    </source>
</evidence>
<evidence type="ECO:0000313" key="2">
    <source>
        <dbReference type="Proteomes" id="UP000299102"/>
    </source>
</evidence>
<keyword evidence="2" id="KW-1185">Reference proteome</keyword>
<name>A0A4C1TYY9_EUMVA</name>
<comment type="caution">
    <text evidence="1">The sequence shown here is derived from an EMBL/GenBank/DDBJ whole genome shotgun (WGS) entry which is preliminary data.</text>
</comment>
<dbReference type="Proteomes" id="UP000299102">
    <property type="component" value="Unassembled WGS sequence"/>
</dbReference>
<dbReference type="AlphaFoldDB" id="A0A4C1TYY9"/>
<protein>
    <submittedName>
        <fullName evidence="1">Uncharacterized protein</fullName>
    </submittedName>
</protein>
<organism evidence="1 2">
    <name type="scientific">Eumeta variegata</name>
    <name type="common">Bagworm moth</name>
    <name type="synonym">Eumeta japonica</name>
    <dbReference type="NCBI Taxonomy" id="151549"/>
    <lineage>
        <taxon>Eukaryota</taxon>
        <taxon>Metazoa</taxon>
        <taxon>Ecdysozoa</taxon>
        <taxon>Arthropoda</taxon>
        <taxon>Hexapoda</taxon>
        <taxon>Insecta</taxon>
        <taxon>Pterygota</taxon>
        <taxon>Neoptera</taxon>
        <taxon>Endopterygota</taxon>
        <taxon>Lepidoptera</taxon>
        <taxon>Glossata</taxon>
        <taxon>Ditrysia</taxon>
        <taxon>Tineoidea</taxon>
        <taxon>Psychidae</taxon>
        <taxon>Oiketicinae</taxon>
        <taxon>Eumeta</taxon>
    </lineage>
</organism>
<accession>A0A4C1TYY9</accession>
<sequence>MVVTAIQSGKVSCVVLYKVRNCATVKFVTKASQWRKTTTRGRRRKSRGALNLRIVSFAGSSERQRALYCMATAQCKGLSSSCGGVNAALIPYERLPQIKTSVRISTDNC</sequence>
<proteinExistence type="predicted"/>
<reference evidence="1 2" key="1">
    <citation type="journal article" date="2019" name="Commun. Biol.">
        <title>The bagworm genome reveals a unique fibroin gene that provides high tensile strength.</title>
        <authorList>
            <person name="Kono N."/>
            <person name="Nakamura H."/>
            <person name="Ohtoshi R."/>
            <person name="Tomita M."/>
            <person name="Numata K."/>
            <person name="Arakawa K."/>
        </authorList>
    </citation>
    <scope>NUCLEOTIDE SEQUENCE [LARGE SCALE GENOMIC DNA]</scope>
</reference>
<gene>
    <name evidence="1" type="ORF">EVAR_93244_1</name>
</gene>
<dbReference type="EMBL" id="BGZK01000101">
    <property type="protein sequence ID" value="GBP18816.1"/>
    <property type="molecule type" value="Genomic_DNA"/>
</dbReference>